<dbReference type="PANTHER" id="PTHR43308:SF5">
    <property type="entry name" value="S-LAYER PROTEIN _ PEPTIDOGLYCAN ENDO-BETA-N-ACETYLGLUCOSAMINIDASE"/>
    <property type="match status" value="1"/>
</dbReference>
<feature type="signal peptide" evidence="2">
    <location>
        <begin position="1"/>
        <end position="28"/>
    </location>
</feature>
<evidence type="ECO:0000256" key="1">
    <source>
        <dbReference type="SAM" id="MobiDB-lite"/>
    </source>
</evidence>
<evidence type="ECO:0000259" key="3">
    <source>
        <dbReference type="PROSITE" id="PS51272"/>
    </source>
</evidence>
<sequence>MILKKSKIRVFLTSSLAVLLLAPNFSLQTVYGASGESAPDITSTASEHSGKWMTGEYHAHTFESNDAQESLKSVLDAAFEQNGFDWMALADHLRVSDRDDEGVNLPGGSIPMSQGIVDYQNEKIKKLQAEGKYAGKIIFSGFEWDMPQYDHAAVGIVTDHPGSAEALKAINQFEYLFTNRDVSMFDPADVAEWSAADTRTFSTKEDTRTAMKWLSSHYPDSYVLINHPSRKNGTSSELKVEDIRDFNNIDPNLVFGFEGMLGNQMASDRGETPETYGGTDVKVAQLGGMWDALLGEGRRFWNFANSDFHFKTKNNQFSSGYWPGEYSKNYTWVDGSDINAVVDGMRSGKSFSVFGDLINALEFNMSGDGQEEEMGGELDVKQGDDLELTIRFKSPQQNNNGDAVKVDHVDLISGEVHGKVDPGTPDYTKATNDTTKVLKRFTSEDWTTDSEGYNVIKYKVEAADKDRYFRLRGTNLGTDVAGETVSGEPQIDPKNNTVDNLTRFEEINARNYSDMWFYSNPIFVDVESYSDQQAVNDTMTALDLGDTSAVTSDLTLPTEGKHGTSIVWKSSNPVLMTNEGKIIYQPKKDTKLTLTATIQRGLATETKTFEVTLSGDDSITPLALHSTLKTENGQAYLSGNWTNQSVSVSVYASVYIPGSDVSIQLATDVNGNFLPYESGKVVEISEEGQHQLQFKATDSLENKTTLPLAVNIDRTAPVITLKGDSRLSLTQGDDFKDPGADVTDKVGIAGSILVTGTVDVQTPGTYTLKYNATDLAGNAATEIVRTVVVTAGTSSGGGNNNGGGNGPVATPAPTATPSTTEKPSTTPRVELEVKAQQGGTGTLKDVGSFTIPAGALSGNSEIAFSVIAADETPVMGALQAVSAAVELSSDKAGMLNKPLELSLNYDAAKITSGHKAAIYYYNEQLKKWIYVGGQSQTGGTITASLNQLAKYAVFNYQAPSITDLNTHWSTAFTDRLIGMGVMKGYEDHTFRPNEDVTRTQFASMIVRALGLQSTGSTVKFADQSAIPAWAADDVAAAVNAGILRGYDVNGKMFFEPSEKITRAEMSVMLANTLKANAHKQTDKEGDFADLTSIPQWAQASVKAGVEAGILGGFEDNTFRPENNATRAEAATTLYKLLEALYL</sequence>
<proteinExistence type="predicted"/>
<organism evidence="4 5">
    <name type="scientific">Paenibacillus odorifer</name>
    <dbReference type="NCBI Taxonomy" id="189426"/>
    <lineage>
        <taxon>Bacteria</taxon>
        <taxon>Bacillati</taxon>
        <taxon>Bacillota</taxon>
        <taxon>Bacilli</taxon>
        <taxon>Bacillales</taxon>
        <taxon>Paenibacillaceae</taxon>
        <taxon>Paenibacillus</taxon>
    </lineage>
</organism>
<feature type="compositionally biased region" description="Low complexity" evidence="1">
    <location>
        <begin position="807"/>
        <end position="820"/>
    </location>
</feature>
<feature type="region of interest" description="Disordered" evidence="1">
    <location>
        <begin position="792"/>
        <end position="827"/>
    </location>
</feature>
<dbReference type="InterPro" id="IPR046780">
    <property type="entry name" value="aBig_2"/>
</dbReference>
<feature type="compositionally biased region" description="Gly residues" evidence="1">
    <location>
        <begin position="794"/>
        <end position="806"/>
    </location>
</feature>
<dbReference type="EMBL" id="MPTW01000012">
    <property type="protein sequence ID" value="OME67275.1"/>
    <property type="molecule type" value="Genomic_DNA"/>
</dbReference>
<dbReference type="Gene3D" id="3.20.20.140">
    <property type="entry name" value="Metal-dependent hydrolases"/>
    <property type="match status" value="1"/>
</dbReference>
<evidence type="ECO:0000313" key="5">
    <source>
        <dbReference type="Proteomes" id="UP000187425"/>
    </source>
</evidence>
<feature type="chain" id="PRO_5039133671" evidence="2">
    <location>
        <begin position="29"/>
        <end position="1142"/>
    </location>
</feature>
<comment type="caution">
    <text evidence="4">The sequence shown here is derived from an EMBL/GenBank/DDBJ whole genome shotgun (WGS) entry which is preliminary data.</text>
</comment>
<dbReference type="PANTHER" id="PTHR43308">
    <property type="entry name" value="OUTER MEMBRANE PROTEIN ALPHA-RELATED"/>
    <property type="match status" value="1"/>
</dbReference>
<dbReference type="Pfam" id="PF20578">
    <property type="entry name" value="aBig_2"/>
    <property type="match status" value="1"/>
</dbReference>
<feature type="domain" description="SLH" evidence="3">
    <location>
        <begin position="1017"/>
        <end position="1083"/>
    </location>
</feature>
<evidence type="ECO:0000256" key="2">
    <source>
        <dbReference type="SAM" id="SignalP"/>
    </source>
</evidence>
<dbReference type="Proteomes" id="UP000187425">
    <property type="component" value="Unassembled WGS sequence"/>
</dbReference>
<gene>
    <name evidence="4" type="ORF">BSK65_19935</name>
</gene>
<protein>
    <submittedName>
        <fullName evidence="4">S-layer protein</fullName>
    </submittedName>
</protein>
<keyword evidence="2" id="KW-0732">Signal</keyword>
<dbReference type="AlphaFoldDB" id="A0A1R0ZCZ8"/>
<dbReference type="OrthoDB" id="9997at2"/>
<name>A0A1R0ZCZ8_9BACL</name>
<feature type="domain" description="SLH" evidence="3">
    <location>
        <begin position="1084"/>
        <end position="1142"/>
    </location>
</feature>
<dbReference type="PROSITE" id="PS51272">
    <property type="entry name" value="SLH"/>
    <property type="match status" value="3"/>
</dbReference>
<dbReference type="InterPro" id="IPR001119">
    <property type="entry name" value="SLH_dom"/>
</dbReference>
<dbReference type="InterPro" id="IPR051465">
    <property type="entry name" value="Cell_Envelope_Struct_Comp"/>
</dbReference>
<dbReference type="Pfam" id="PF16403">
    <property type="entry name" value="Bact_surface_Ig-like"/>
    <property type="match status" value="1"/>
</dbReference>
<dbReference type="InterPro" id="IPR032179">
    <property type="entry name" value="Cry22Aa_Ig-like"/>
</dbReference>
<accession>A0A1R0ZCZ8</accession>
<dbReference type="Pfam" id="PF00395">
    <property type="entry name" value="SLH"/>
    <property type="match status" value="3"/>
</dbReference>
<dbReference type="SUPFAM" id="SSF89550">
    <property type="entry name" value="PHP domain-like"/>
    <property type="match status" value="1"/>
</dbReference>
<dbReference type="InterPro" id="IPR016195">
    <property type="entry name" value="Pol/histidinol_Pase-like"/>
</dbReference>
<dbReference type="InterPro" id="IPR013783">
    <property type="entry name" value="Ig-like_fold"/>
</dbReference>
<evidence type="ECO:0000313" key="4">
    <source>
        <dbReference type="EMBL" id="OME67275.1"/>
    </source>
</evidence>
<feature type="domain" description="SLH" evidence="3">
    <location>
        <begin position="956"/>
        <end position="1016"/>
    </location>
</feature>
<dbReference type="Gene3D" id="2.60.40.10">
    <property type="entry name" value="Immunoglobulins"/>
    <property type="match status" value="1"/>
</dbReference>
<reference evidence="4 5" key="1">
    <citation type="submission" date="2016-11" db="EMBL/GenBank/DDBJ databases">
        <title>Paenibacillus species isolates.</title>
        <authorList>
            <person name="Beno S.M."/>
        </authorList>
    </citation>
    <scope>NUCLEOTIDE SEQUENCE [LARGE SCALE GENOMIC DNA]</scope>
    <source>
        <strain evidence="4 5">FSL H7-0443</strain>
    </source>
</reference>